<feature type="transmembrane region" description="Helical" evidence="1">
    <location>
        <begin position="52"/>
        <end position="69"/>
    </location>
</feature>
<gene>
    <name evidence="2" type="ORF">H6G05_08650</name>
</gene>
<evidence type="ECO:0000256" key="1">
    <source>
        <dbReference type="SAM" id="Phobius"/>
    </source>
</evidence>
<protein>
    <recommendedName>
        <fullName evidence="4">DUF4231 domain-containing protein</fullName>
    </recommendedName>
</protein>
<dbReference type="EMBL" id="JACJQY010000010">
    <property type="protein sequence ID" value="MBD2316915.1"/>
    <property type="molecule type" value="Genomic_DNA"/>
</dbReference>
<name>A0ABR8C964_9CYAN</name>
<proteinExistence type="predicted"/>
<evidence type="ECO:0008006" key="4">
    <source>
        <dbReference type="Google" id="ProtNLM"/>
    </source>
</evidence>
<keyword evidence="1" id="KW-1133">Transmembrane helix</keyword>
<keyword evidence="1" id="KW-0812">Transmembrane</keyword>
<reference evidence="2 3" key="1">
    <citation type="journal article" date="2020" name="ISME J.">
        <title>Comparative genomics reveals insights into cyanobacterial evolution and habitat adaptation.</title>
        <authorList>
            <person name="Chen M.Y."/>
            <person name="Teng W.K."/>
            <person name="Zhao L."/>
            <person name="Hu C.X."/>
            <person name="Zhou Y.K."/>
            <person name="Han B.P."/>
            <person name="Song L.R."/>
            <person name="Shu W.S."/>
        </authorList>
    </citation>
    <scope>NUCLEOTIDE SEQUENCE [LARGE SCALE GENOMIC DNA]</scope>
    <source>
        <strain evidence="2 3">FACHB-1050</strain>
    </source>
</reference>
<organism evidence="2 3">
    <name type="scientific">Phormidium tenue FACHB-1050</name>
    <dbReference type="NCBI Taxonomy" id="2692857"/>
    <lineage>
        <taxon>Bacteria</taxon>
        <taxon>Bacillati</taxon>
        <taxon>Cyanobacteriota</taxon>
        <taxon>Cyanophyceae</taxon>
        <taxon>Oscillatoriophycideae</taxon>
        <taxon>Oscillatoriales</taxon>
        <taxon>Oscillatoriaceae</taxon>
        <taxon>Phormidium</taxon>
    </lineage>
</organism>
<feature type="transmembrane region" description="Helical" evidence="1">
    <location>
        <begin position="126"/>
        <end position="147"/>
    </location>
</feature>
<evidence type="ECO:0000313" key="3">
    <source>
        <dbReference type="Proteomes" id="UP000618445"/>
    </source>
</evidence>
<feature type="transmembrane region" description="Helical" evidence="1">
    <location>
        <begin position="28"/>
        <end position="46"/>
    </location>
</feature>
<sequence>MSDETEILLRLHEDQWTHARHSEDQRATVTNLVITLASAGIAFIAQTGLNPTKLPITVLLITLGLYGAFTSEKLSERSRYHIIRARLLRKRIDELYPDAKIEQLKEEAEKYHKNRDSFLYDFKLHYLWLALHLAISLTGIILTIIVLR</sequence>
<keyword evidence="1" id="KW-0472">Membrane</keyword>
<keyword evidence="3" id="KW-1185">Reference proteome</keyword>
<evidence type="ECO:0000313" key="2">
    <source>
        <dbReference type="EMBL" id="MBD2316915.1"/>
    </source>
</evidence>
<comment type="caution">
    <text evidence="2">The sequence shown here is derived from an EMBL/GenBank/DDBJ whole genome shotgun (WGS) entry which is preliminary data.</text>
</comment>
<dbReference type="Proteomes" id="UP000618445">
    <property type="component" value="Unassembled WGS sequence"/>
</dbReference>
<dbReference type="RefSeq" id="WP_190577789.1">
    <property type="nucleotide sequence ID" value="NZ_CAWPQU010000002.1"/>
</dbReference>
<accession>A0ABR8C964</accession>